<dbReference type="PROSITE" id="PS00028">
    <property type="entry name" value="ZINC_FINGER_C2H2_1"/>
    <property type="match status" value="1"/>
</dbReference>
<dbReference type="GO" id="GO:0005634">
    <property type="term" value="C:nucleus"/>
    <property type="evidence" value="ECO:0007669"/>
    <property type="project" value="TreeGrafter"/>
</dbReference>
<dbReference type="PANTHER" id="PTHR46664:SF1">
    <property type="entry name" value="ATM INTERACTOR"/>
    <property type="match status" value="1"/>
</dbReference>
<protein>
    <submittedName>
        <fullName evidence="3">Zinc finger protein</fullName>
    </submittedName>
</protein>
<proteinExistence type="predicted"/>
<dbReference type="EMBL" id="ADBV01000697">
    <property type="protein sequence ID" value="EJW86520.1"/>
    <property type="molecule type" value="Genomic_DNA"/>
</dbReference>
<organism evidence="3 4">
    <name type="scientific">Wuchereria bancrofti</name>
    <dbReference type="NCBI Taxonomy" id="6293"/>
    <lineage>
        <taxon>Eukaryota</taxon>
        <taxon>Metazoa</taxon>
        <taxon>Ecdysozoa</taxon>
        <taxon>Nematoda</taxon>
        <taxon>Chromadorea</taxon>
        <taxon>Rhabditida</taxon>
        <taxon>Spirurina</taxon>
        <taxon>Spiruromorpha</taxon>
        <taxon>Filarioidea</taxon>
        <taxon>Onchocercidae</taxon>
        <taxon>Wuchereria</taxon>
    </lineage>
</organism>
<sequence length="181" mass="20738">MNTDASEQDASDCMEIRMTEDELRRVSSVAFCESCSRTFANKNAFRLHQVKTHNSICGEADSALFHRKRNTLQAQKHYFCPVIGCRYNSGRFFSAYKLLHQHFSKVHEEKRFSAHTSSLAGMKSGCSEIERRSERPLMRNHDQNIVSTASENKVTNVVFINVNMLHASRAPSFREIHPKPT</sequence>
<dbReference type="InterPro" id="IPR013087">
    <property type="entry name" value="Znf_C2H2_type"/>
</dbReference>
<evidence type="ECO:0000259" key="2">
    <source>
        <dbReference type="PROSITE" id="PS50157"/>
    </source>
</evidence>
<dbReference type="GO" id="GO:0000976">
    <property type="term" value="F:transcription cis-regulatory region binding"/>
    <property type="evidence" value="ECO:0007669"/>
    <property type="project" value="InterPro"/>
</dbReference>
<evidence type="ECO:0000313" key="4">
    <source>
        <dbReference type="Proteomes" id="UP000004810"/>
    </source>
</evidence>
<dbReference type="PANTHER" id="PTHR46664">
    <property type="entry name" value="ATM INTERACTOR"/>
    <property type="match status" value="1"/>
</dbReference>
<dbReference type="PROSITE" id="PS50157">
    <property type="entry name" value="ZINC_FINGER_C2H2_2"/>
    <property type="match status" value="1"/>
</dbReference>
<dbReference type="InterPro" id="IPR055303">
    <property type="entry name" value="ATMIN"/>
</dbReference>
<evidence type="ECO:0000313" key="3">
    <source>
        <dbReference type="EMBL" id="EJW86520.1"/>
    </source>
</evidence>
<comment type="caution">
    <text evidence="3">The sequence shown here is derived from an EMBL/GenBank/DDBJ whole genome shotgun (WGS) entry which is preliminary data.</text>
</comment>
<dbReference type="Pfam" id="PF24757">
    <property type="entry name" value="C2H2_ASCIZ"/>
    <property type="match status" value="1"/>
</dbReference>
<keyword evidence="1" id="KW-0863">Zinc-finger</keyword>
<dbReference type="SMART" id="SM00355">
    <property type="entry name" value="ZnF_C2H2"/>
    <property type="match status" value="2"/>
</dbReference>
<dbReference type="Proteomes" id="UP000004810">
    <property type="component" value="Unassembled WGS sequence"/>
</dbReference>
<evidence type="ECO:0000256" key="1">
    <source>
        <dbReference type="PROSITE-ProRule" id="PRU00042"/>
    </source>
</evidence>
<name>J9BGS5_WUCBA</name>
<dbReference type="GO" id="GO:0045944">
    <property type="term" value="P:positive regulation of transcription by RNA polymerase II"/>
    <property type="evidence" value="ECO:0007669"/>
    <property type="project" value="InterPro"/>
</dbReference>
<keyword evidence="1" id="KW-0479">Metal-binding</keyword>
<dbReference type="GO" id="GO:0000981">
    <property type="term" value="F:DNA-binding transcription factor activity, RNA polymerase II-specific"/>
    <property type="evidence" value="ECO:0007669"/>
    <property type="project" value="TreeGrafter"/>
</dbReference>
<dbReference type="GO" id="GO:0008270">
    <property type="term" value="F:zinc ion binding"/>
    <property type="evidence" value="ECO:0007669"/>
    <property type="project" value="UniProtKB-KW"/>
</dbReference>
<accession>J9BGS5</accession>
<dbReference type="InterPro" id="IPR056545">
    <property type="entry name" value="C2H2_ASCIZ_1st_2nd"/>
</dbReference>
<reference evidence="4" key="1">
    <citation type="submission" date="2012-08" db="EMBL/GenBank/DDBJ databases">
        <title>The Genome Sequence of Wuchereria bancrofti.</title>
        <authorList>
            <person name="Nutman T.B."/>
            <person name="Fink D.L."/>
            <person name="Russ C."/>
            <person name="Young S."/>
            <person name="Zeng Q."/>
            <person name="Koehrsen M."/>
            <person name="Alvarado L."/>
            <person name="Berlin A."/>
            <person name="Chapman S.B."/>
            <person name="Chen Z."/>
            <person name="Freedman E."/>
            <person name="Gellesch M."/>
            <person name="Goldberg J."/>
            <person name="Griggs A."/>
            <person name="Gujja S."/>
            <person name="Heilman E.R."/>
            <person name="Heiman D."/>
            <person name="Hepburn T."/>
            <person name="Howarth C."/>
            <person name="Jen D."/>
            <person name="Larson L."/>
            <person name="Lewis B."/>
            <person name="Mehta T."/>
            <person name="Park D."/>
            <person name="Pearson M."/>
            <person name="Roberts A."/>
            <person name="Saif S."/>
            <person name="Shea T."/>
            <person name="Shenoy N."/>
            <person name="Sisk P."/>
            <person name="Stolte C."/>
            <person name="Sykes S."/>
            <person name="Walk T."/>
            <person name="White J."/>
            <person name="Yandava C."/>
            <person name="Haas B."/>
            <person name="Henn M.R."/>
            <person name="Nusbaum C."/>
            <person name="Birren B."/>
        </authorList>
    </citation>
    <scope>NUCLEOTIDE SEQUENCE [LARGE SCALE GENOMIC DNA]</scope>
    <source>
        <strain evidence="4">NA</strain>
    </source>
</reference>
<feature type="domain" description="C2H2-type" evidence="2">
    <location>
        <begin position="30"/>
        <end position="53"/>
    </location>
</feature>
<dbReference type="AlphaFoldDB" id="J9BGS5"/>
<gene>
    <name evidence="3" type="ORF">WUBG_02566</name>
</gene>
<keyword evidence="1" id="KW-0862">Zinc</keyword>